<feature type="non-terminal residue" evidence="2">
    <location>
        <position position="599"/>
    </location>
</feature>
<dbReference type="GO" id="GO:0051011">
    <property type="term" value="F:microtubule minus-end binding"/>
    <property type="evidence" value="ECO:0007669"/>
    <property type="project" value="TreeGrafter"/>
</dbReference>
<accession>A0A2G8LLT6</accession>
<feature type="region of interest" description="Disordered" evidence="1">
    <location>
        <begin position="411"/>
        <end position="433"/>
    </location>
</feature>
<feature type="compositionally biased region" description="Polar residues" evidence="1">
    <location>
        <begin position="91"/>
        <end position="101"/>
    </location>
</feature>
<gene>
    <name evidence="2" type="ORF">BSL78_01899</name>
</gene>
<keyword evidence="3" id="KW-1185">Reference proteome</keyword>
<feature type="compositionally biased region" description="Basic and acidic residues" evidence="1">
    <location>
        <begin position="188"/>
        <end position="202"/>
    </location>
</feature>
<dbReference type="OrthoDB" id="2125658at2759"/>
<sequence length="599" mass="66353">MVIEGNLPAYQDKDLRRSTSLEDLSPDKPVPAWQSPDINRSSHVPVVRKKNAQSLLANVSIDSDVGDSQVFSGDQGVAHSQETYLVSNRSNWEGGLASSNHPYGDDSEVAALTSRLSPGRDQNGGGFHPVDLPPAGITSQSADMKKRMRLDLALADKPSRSAGNSPRDRLMPSPGRPSKEQSSSVTKTFERGENKSQAKKVDPSGMISWEQKLYKDKEQPSSSTPESLGSSTPQSGETVIDIYEQEQKQQARKKWANQAFQQKTSEGSPNITKTKHGEAFFVSHEPEENASQTGKSFVLSDRLYDEESAHQAGIPIVMASFKEMEVPPQQDIGHHKDLHHPSNMQFVSNPALSVSRSAHVTSNLKPNMSSSSPGHFSVASDSALPLHASSHSPQQFYLSDYNMPQTLMDETSEGRLNGSMDSNPLSNSTACTQSNESTKLHAELMESESKVAQTESVSNGPSSPHETQELLTVNDLASVTPENINLHEQITNNENDHMITWLANTKATSNTINLDPEVQVEPPLSELAQIRMQLEKKRRHIDHEKRKLERQWYKQRIKVSKEAFLQCVTQKKVPEDPYMVPSRHIADPQRTPARDIHPR</sequence>
<dbReference type="PANTHER" id="PTHR21595:SF0">
    <property type="entry name" value="PATRONIN"/>
    <property type="match status" value="1"/>
</dbReference>
<feature type="region of interest" description="Disordered" evidence="1">
    <location>
        <begin position="578"/>
        <end position="599"/>
    </location>
</feature>
<feature type="compositionally biased region" description="Basic and acidic residues" evidence="1">
    <location>
        <begin position="584"/>
        <end position="599"/>
    </location>
</feature>
<reference evidence="2 3" key="1">
    <citation type="journal article" date="2017" name="PLoS Biol.">
        <title>The sea cucumber genome provides insights into morphological evolution and visceral regeneration.</title>
        <authorList>
            <person name="Zhang X."/>
            <person name="Sun L."/>
            <person name="Yuan J."/>
            <person name="Sun Y."/>
            <person name="Gao Y."/>
            <person name="Zhang L."/>
            <person name="Li S."/>
            <person name="Dai H."/>
            <person name="Hamel J.F."/>
            <person name="Liu C."/>
            <person name="Yu Y."/>
            <person name="Liu S."/>
            <person name="Lin W."/>
            <person name="Guo K."/>
            <person name="Jin S."/>
            <person name="Xu P."/>
            <person name="Storey K.B."/>
            <person name="Huan P."/>
            <person name="Zhang T."/>
            <person name="Zhou Y."/>
            <person name="Zhang J."/>
            <person name="Lin C."/>
            <person name="Li X."/>
            <person name="Xing L."/>
            <person name="Huo D."/>
            <person name="Sun M."/>
            <person name="Wang L."/>
            <person name="Mercier A."/>
            <person name="Li F."/>
            <person name="Yang H."/>
            <person name="Xiang J."/>
        </authorList>
    </citation>
    <scope>NUCLEOTIDE SEQUENCE [LARGE SCALE GENOMIC DNA]</scope>
    <source>
        <strain evidence="2">Shaxun</strain>
        <tissue evidence="2">Muscle</tissue>
    </source>
</reference>
<comment type="caution">
    <text evidence="2">The sequence shown here is derived from an EMBL/GenBank/DDBJ whole genome shotgun (WGS) entry which is preliminary data.</text>
</comment>
<feature type="compositionally biased region" description="Low complexity" evidence="1">
    <location>
        <begin position="220"/>
        <end position="233"/>
    </location>
</feature>
<dbReference type="GO" id="GO:0031122">
    <property type="term" value="P:cytoplasmic microtubule organization"/>
    <property type="evidence" value="ECO:0007669"/>
    <property type="project" value="TreeGrafter"/>
</dbReference>
<evidence type="ECO:0000256" key="1">
    <source>
        <dbReference type="SAM" id="MobiDB-lite"/>
    </source>
</evidence>
<dbReference type="Pfam" id="PF17095">
    <property type="entry name" value="CAMSAP_CC1"/>
    <property type="match status" value="1"/>
</dbReference>
<dbReference type="GO" id="GO:0031175">
    <property type="term" value="P:neuron projection development"/>
    <property type="evidence" value="ECO:0007669"/>
    <property type="project" value="InterPro"/>
</dbReference>
<proteinExistence type="predicted"/>
<dbReference type="GO" id="GO:0005516">
    <property type="term" value="F:calmodulin binding"/>
    <property type="evidence" value="ECO:0007669"/>
    <property type="project" value="InterPro"/>
</dbReference>
<feature type="compositionally biased region" description="Polar residues" evidence="1">
    <location>
        <begin position="419"/>
        <end position="433"/>
    </location>
</feature>
<evidence type="ECO:0000313" key="3">
    <source>
        <dbReference type="Proteomes" id="UP000230750"/>
    </source>
</evidence>
<evidence type="ECO:0000313" key="2">
    <source>
        <dbReference type="EMBL" id="PIK61172.1"/>
    </source>
</evidence>
<feature type="compositionally biased region" description="Basic and acidic residues" evidence="1">
    <location>
        <begin position="11"/>
        <end position="20"/>
    </location>
</feature>
<feature type="region of interest" description="Disordered" evidence="1">
    <location>
        <begin position="447"/>
        <end position="467"/>
    </location>
</feature>
<name>A0A2G8LLT6_STIJA</name>
<dbReference type="PANTHER" id="PTHR21595">
    <property type="entry name" value="PATRONIN"/>
    <property type="match status" value="1"/>
</dbReference>
<dbReference type="AlphaFoldDB" id="A0A2G8LLT6"/>
<dbReference type="GO" id="GO:0036449">
    <property type="term" value="C:microtubule minus-end"/>
    <property type="evidence" value="ECO:0007669"/>
    <property type="project" value="TreeGrafter"/>
</dbReference>
<dbReference type="GO" id="GO:0007026">
    <property type="term" value="P:negative regulation of microtubule depolymerization"/>
    <property type="evidence" value="ECO:0007669"/>
    <property type="project" value="TreeGrafter"/>
</dbReference>
<feature type="region of interest" description="Disordered" evidence="1">
    <location>
        <begin position="91"/>
        <end position="273"/>
    </location>
</feature>
<feature type="compositionally biased region" description="Polar residues" evidence="1">
    <location>
        <begin position="450"/>
        <end position="467"/>
    </location>
</feature>
<dbReference type="Proteomes" id="UP000230750">
    <property type="component" value="Unassembled WGS sequence"/>
</dbReference>
<dbReference type="InterPro" id="IPR032940">
    <property type="entry name" value="CAMSAP"/>
</dbReference>
<dbReference type="InterPro" id="IPR031372">
    <property type="entry name" value="CAMSAP_CC1"/>
</dbReference>
<feature type="compositionally biased region" description="Polar residues" evidence="1">
    <location>
        <begin position="258"/>
        <end position="272"/>
    </location>
</feature>
<organism evidence="2 3">
    <name type="scientific">Stichopus japonicus</name>
    <name type="common">Sea cucumber</name>
    <dbReference type="NCBI Taxonomy" id="307972"/>
    <lineage>
        <taxon>Eukaryota</taxon>
        <taxon>Metazoa</taxon>
        <taxon>Echinodermata</taxon>
        <taxon>Eleutherozoa</taxon>
        <taxon>Echinozoa</taxon>
        <taxon>Holothuroidea</taxon>
        <taxon>Aspidochirotacea</taxon>
        <taxon>Aspidochirotida</taxon>
        <taxon>Stichopodidae</taxon>
        <taxon>Apostichopus</taxon>
    </lineage>
</organism>
<protein>
    <submittedName>
        <fullName evidence="2">Uncharacterized protein</fullName>
    </submittedName>
</protein>
<dbReference type="EMBL" id="MRZV01000039">
    <property type="protein sequence ID" value="PIK61172.1"/>
    <property type="molecule type" value="Genomic_DNA"/>
</dbReference>
<dbReference type="STRING" id="307972.A0A2G8LLT6"/>
<feature type="region of interest" description="Disordered" evidence="1">
    <location>
        <begin position="1"/>
        <end position="44"/>
    </location>
</feature>
<dbReference type="GO" id="GO:0030507">
    <property type="term" value="F:spectrin binding"/>
    <property type="evidence" value="ECO:0007669"/>
    <property type="project" value="InterPro"/>
</dbReference>